<feature type="compositionally biased region" description="Polar residues" evidence="2">
    <location>
        <begin position="36"/>
        <end position="46"/>
    </location>
</feature>
<dbReference type="CDD" id="cd17352">
    <property type="entry name" value="MFS_MCT_SLC16"/>
    <property type="match status" value="1"/>
</dbReference>
<feature type="transmembrane region" description="Helical" evidence="3">
    <location>
        <begin position="649"/>
        <end position="678"/>
    </location>
</feature>
<proteinExistence type="predicted"/>
<dbReference type="InterPro" id="IPR050327">
    <property type="entry name" value="Proton-linked_MCT"/>
</dbReference>
<feature type="transmembrane region" description="Helical" evidence="3">
    <location>
        <begin position="150"/>
        <end position="172"/>
    </location>
</feature>
<dbReference type="Gene3D" id="1.20.1250.20">
    <property type="entry name" value="MFS general substrate transporter like domains"/>
    <property type="match status" value="2"/>
</dbReference>
<reference evidence="5" key="2">
    <citation type="submission" date="2020-11" db="EMBL/GenBank/DDBJ databases">
        <authorList>
            <person name="McCartney M.A."/>
            <person name="Auch B."/>
            <person name="Kono T."/>
            <person name="Mallez S."/>
            <person name="Becker A."/>
            <person name="Gohl D.M."/>
            <person name="Silverstein K.A.T."/>
            <person name="Koren S."/>
            <person name="Bechman K.B."/>
            <person name="Herman A."/>
            <person name="Abrahante J.E."/>
            <person name="Garbe J."/>
        </authorList>
    </citation>
    <scope>NUCLEOTIDE SEQUENCE</scope>
    <source>
        <strain evidence="5">Duluth1</strain>
        <tissue evidence="5">Whole animal</tissue>
    </source>
</reference>
<keyword evidence="3" id="KW-0812">Transmembrane</keyword>
<evidence type="ECO:0000256" key="1">
    <source>
        <dbReference type="ARBA" id="ARBA00004141"/>
    </source>
</evidence>
<keyword evidence="3" id="KW-1133">Transmembrane helix</keyword>
<protein>
    <recommendedName>
        <fullName evidence="4">Major facilitator superfamily (MFS) profile domain-containing protein</fullName>
    </recommendedName>
</protein>
<feature type="compositionally biased region" description="Polar residues" evidence="2">
    <location>
        <begin position="380"/>
        <end position="393"/>
    </location>
</feature>
<dbReference type="OrthoDB" id="6499973at2759"/>
<feature type="transmembrane region" description="Helical" evidence="3">
    <location>
        <begin position="216"/>
        <end position="234"/>
    </location>
</feature>
<feature type="region of interest" description="Disordered" evidence="2">
    <location>
        <begin position="265"/>
        <end position="284"/>
    </location>
</feature>
<feature type="region of interest" description="Disordered" evidence="2">
    <location>
        <begin position="305"/>
        <end position="440"/>
    </location>
</feature>
<sequence>MSEDKRVKEVLISESKEVDDKNGKSKANNGRRKDSVSSVGSDQSIENLIPTPPDGGWGWVVVFASLCNNIIVDGIAYSFGIFMPEFVHYFGESRSKVALIGSLLCGTYLCTGPIVSGLTNKFGCRPVAIAGSIIGTIAFILARFSPNINILILTYGIMGGFGFGMIYLPSIVSVGYYFEKKRALATGIAVCGSGVGTFIFAPLSRFLLDQFDWKNAIFIIAGLVLNGCVFSALMRPLEPTKKPRDPEVPREKNMMDRLKEEARAKRKIQKGITSESSGIGPTDTTDFLEKVKMAKLNREKMIQETDSDIGSLPSTYFVKDKGGNMVQRQDSRLSGELRPTIQKLSFSDRGENESLRSPSRTPRITLTEDGNEFDTGSVGPVSQQDSTPGTSPVHSAKSPQKDEFPESPSMRTSTTSQDSRKQNKITLTNGVQCIEIDPSESHRRNVAKELLSRGGASHAGGSKALISGSMRSISDKDYKRPMYRKDIFYSGSIRNINEYKSQPEMTSYITSITSIPGDQGDGDTRGESFCHRMCPCLPKPVVDILSEMLDFSLLTNAGFMFICLGNVFAMIGFYVPYVFLVDRAILLGVEQTRASLLLSVIGITNTIGRVLSGLLADRPWMNSLMLNNVSMLVAGVAMVLTPFCTTFPTLVLAALMFGLMTSAYISLTSIIICDLLGLEKLTNAFGIMTLARGVSSTVGPPIAGAMFAATGNYDMSFYLGGALFLLGTAMHFLLFLPCLKNKEKKYTVSTGKDNEMTTMMPKA</sequence>
<gene>
    <name evidence="5" type="ORF">DPMN_031588</name>
</gene>
<feature type="transmembrane region" description="Helical" evidence="3">
    <location>
        <begin position="715"/>
        <end position="736"/>
    </location>
</feature>
<feature type="compositionally biased region" description="Basic and acidic residues" evidence="2">
    <location>
        <begin position="1"/>
        <end position="23"/>
    </location>
</feature>
<dbReference type="InterPro" id="IPR020846">
    <property type="entry name" value="MFS_dom"/>
</dbReference>
<comment type="subcellular location">
    <subcellularLocation>
        <location evidence="1">Membrane</location>
        <topology evidence="1">Multi-pass membrane protein</topology>
    </subcellularLocation>
</comment>
<feature type="transmembrane region" description="Helical" evidence="3">
    <location>
        <begin position="624"/>
        <end position="643"/>
    </location>
</feature>
<dbReference type="PANTHER" id="PTHR11360">
    <property type="entry name" value="MONOCARBOXYLATE TRANSPORTER"/>
    <property type="match status" value="1"/>
</dbReference>
<keyword evidence="6" id="KW-1185">Reference proteome</keyword>
<feature type="transmembrane region" description="Helical" evidence="3">
    <location>
        <begin position="594"/>
        <end position="612"/>
    </location>
</feature>
<dbReference type="Proteomes" id="UP000828390">
    <property type="component" value="Unassembled WGS sequence"/>
</dbReference>
<dbReference type="GO" id="GO:0008028">
    <property type="term" value="F:monocarboxylic acid transmembrane transporter activity"/>
    <property type="evidence" value="ECO:0007669"/>
    <property type="project" value="TreeGrafter"/>
</dbReference>
<feature type="compositionally biased region" description="Polar residues" evidence="2">
    <location>
        <begin position="271"/>
        <end position="284"/>
    </location>
</feature>
<feature type="transmembrane region" description="Helical" evidence="3">
    <location>
        <begin position="690"/>
        <end position="709"/>
    </location>
</feature>
<evidence type="ECO:0000256" key="3">
    <source>
        <dbReference type="SAM" id="Phobius"/>
    </source>
</evidence>
<evidence type="ECO:0000259" key="4">
    <source>
        <dbReference type="PROSITE" id="PS50850"/>
    </source>
</evidence>
<feature type="compositionally biased region" description="Polar residues" evidence="2">
    <location>
        <begin position="355"/>
        <end position="364"/>
    </location>
</feature>
<evidence type="ECO:0000313" key="6">
    <source>
        <dbReference type="Proteomes" id="UP000828390"/>
    </source>
</evidence>
<dbReference type="AlphaFoldDB" id="A0A9D4RH83"/>
<evidence type="ECO:0000256" key="2">
    <source>
        <dbReference type="SAM" id="MobiDB-lite"/>
    </source>
</evidence>
<dbReference type="GO" id="GO:0016020">
    <property type="term" value="C:membrane"/>
    <property type="evidence" value="ECO:0007669"/>
    <property type="project" value="UniProtKB-SubCell"/>
</dbReference>
<dbReference type="Pfam" id="PF07690">
    <property type="entry name" value="MFS_1"/>
    <property type="match status" value="2"/>
</dbReference>
<feature type="transmembrane region" description="Helical" evidence="3">
    <location>
        <begin position="127"/>
        <end position="144"/>
    </location>
</feature>
<dbReference type="InterPro" id="IPR011701">
    <property type="entry name" value="MFS"/>
</dbReference>
<feature type="domain" description="Major facilitator superfamily (MFS) profile" evidence="4">
    <location>
        <begin position="558"/>
        <end position="763"/>
    </location>
</feature>
<feature type="transmembrane region" description="Helical" evidence="3">
    <location>
        <begin position="553"/>
        <end position="574"/>
    </location>
</feature>
<evidence type="ECO:0000313" key="5">
    <source>
        <dbReference type="EMBL" id="KAH3868441.1"/>
    </source>
</evidence>
<keyword evidence="3" id="KW-0472">Membrane</keyword>
<feature type="transmembrane region" description="Helical" evidence="3">
    <location>
        <begin position="97"/>
        <end position="115"/>
    </location>
</feature>
<dbReference type="PROSITE" id="PS50850">
    <property type="entry name" value="MFS"/>
    <property type="match status" value="1"/>
</dbReference>
<feature type="region of interest" description="Disordered" evidence="2">
    <location>
        <begin position="1"/>
        <end position="47"/>
    </location>
</feature>
<feature type="transmembrane region" description="Helical" evidence="3">
    <location>
        <begin position="57"/>
        <end position="77"/>
    </location>
</feature>
<dbReference type="EMBL" id="JAIWYP010000002">
    <property type="protein sequence ID" value="KAH3868441.1"/>
    <property type="molecule type" value="Genomic_DNA"/>
</dbReference>
<organism evidence="5 6">
    <name type="scientific">Dreissena polymorpha</name>
    <name type="common">Zebra mussel</name>
    <name type="synonym">Mytilus polymorpha</name>
    <dbReference type="NCBI Taxonomy" id="45954"/>
    <lineage>
        <taxon>Eukaryota</taxon>
        <taxon>Metazoa</taxon>
        <taxon>Spiralia</taxon>
        <taxon>Lophotrochozoa</taxon>
        <taxon>Mollusca</taxon>
        <taxon>Bivalvia</taxon>
        <taxon>Autobranchia</taxon>
        <taxon>Heteroconchia</taxon>
        <taxon>Euheterodonta</taxon>
        <taxon>Imparidentia</taxon>
        <taxon>Neoheterodontei</taxon>
        <taxon>Myida</taxon>
        <taxon>Dreissenoidea</taxon>
        <taxon>Dreissenidae</taxon>
        <taxon>Dreissena</taxon>
    </lineage>
</organism>
<dbReference type="PANTHER" id="PTHR11360:SF286">
    <property type="entry name" value="GH22266P"/>
    <property type="match status" value="1"/>
</dbReference>
<reference evidence="5" key="1">
    <citation type="journal article" date="2019" name="bioRxiv">
        <title>The Genome of the Zebra Mussel, Dreissena polymorpha: A Resource for Invasive Species Research.</title>
        <authorList>
            <person name="McCartney M.A."/>
            <person name="Auch B."/>
            <person name="Kono T."/>
            <person name="Mallez S."/>
            <person name="Zhang Y."/>
            <person name="Obille A."/>
            <person name="Becker A."/>
            <person name="Abrahante J.E."/>
            <person name="Garbe J."/>
            <person name="Badalamenti J.P."/>
            <person name="Herman A."/>
            <person name="Mangelson H."/>
            <person name="Liachko I."/>
            <person name="Sullivan S."/>
            <person name="Sone E.D."/>
            <person name="Koren S."/>
            <person name="Silverstein K.A.T."/>
            <person name="Beckman K.B."/>
            <person name="Gohl D.M."/>
        </authorList>
    </citation>
    <scope>NUCLEOTIDE SEQUENCE</scope>
    <source>
        <strain evidence="5">Duluth1</strain>
        <tissue evidence="5">Whole animal</tissue>
    </source>
</reference>
<accession>A0A9D4RH83</accession>
<comment type="caution">
    <text evidence="5">The sequence shown here is derived from an EMBL/GenBank/DDBJ whole genome shotgun (WGS) entry which is preliminary data.</text>
</comment>
<feature type="transmembrane region" description="Helical" evidence="3">
    <location>
        <begin position="184"/>
        <end position="204"/>
    </location>
</feature>
<name>A0A9D4RH83_DREPO</name>
<dbReference type="SUPFAM" id="SSF103473">
    <property type="entry name" value="MFS general substrate transporter"/>
    <property type="match status" value="1"/>
</dbReference>
<dbReference type="InterPro" id="IPR036259">
    <property type="entry name" value="MFS_trans_sf"/>
</dbReference>